<comment type="caution">
    <text evidence="2">The sequence shown here is derived from an EMBL/GenBank/DDBJ whole genome shotgun (WGS) entry which is preliminary data.</text>
</comment>
<gene>
    <name evidence="2" type="ORF">A7C99_0771</name>
</gene>
<evidence type="ECO:0000313" key="2">
    <source>
        <dbReference type="EMBL" id="OAL67643.1"/>
    </source>
</evidence>
<dbReference type="AlphaFoldDB" id="A0A178F7T3"/>
<feature type="compositionally biased region" description="Gly residues" evidence="1">
    <location>
        <begin position="24"/>
        <end position="35"/>
    </location>
</feature>
<protein>
    <submittedName>
        <fullName evidence="2">Uncharacterized protein</fullName>
    </submittedName>
</protein>
<feature type="region of interest" description="Disordered" evidence="1">
    <location>
        <begin position="22"/>
        <end position="54"/>
    </location>
</feature>
<evidence type="ECO:0000256" key="1">
    <source>
        <dbReference type="SAM" id="MobiDB-lite"/>
    </source>
</evidence>
<sequence>MMVGSQASPHVFEQAGDAQVGAIGLPGNGETGASGGPCPVLSSPARGEARERGTRWDGTVELITYGDDGVHSRAHRRSLLFPPQEMAMRSRWSSTSIPADPPWLT</sequence>
<proteinExistence type="predicted"/>
<dbReference type="EMBL" id="LHPM01000009">
    <property type="protein sequence ID" value="OAL67643.1"/>
    <property type="molecule type" value="Genomic_DNA"/>
</dbReference>
<name>A0A178F7T3_TRIRU</name>
<evidence type="ECO:0000313" key="3">
    <source>
        <dbReference type="Proteomes" id="UP000243015"/>
    </source>
</evidence>
<reference evidence="2 3" key="1">
    <citation type="submission" date="2016-05" db="EMBL/GenBank/DDBJ databases">
        <title>Genome sequencing of Trichophyton rubrum CMCC(F)T1i isolated from hair.</title>
        <authorList>
            <person name="Zhan P."/>
            <person name="Tao Y."/>
            <person name="Liu W."/>
        </authorList>
    </citation>
    <scope>NUCLEOTIDE SEQUENCE [LARGE SCALE GENOMIC DNA]</scope>
    <source>
        <strain evidence="3">CMCC(F)T1i</strain>
    </source>
</reference>
<accession>A0A178F7T3</accession>
<organism evidence="2 3">
    <name type="scientific">Trichophyton rubrum</name>
    <name type="common">Athlete's foot fungus</name>
    <name type="synonym">Epidermophyton rubrum</name>
    <dbReference type="NCBI Taxonomy" id="5551"/>
    <lineage>
        <taxon>Eukaryota</taxon>
        <taxon>Fungi</taxon>
        <taxon>Dikarya</taxon>
        <taxon>Ascomycota</taxon>
        <taxon>Pezizomycotina</taxon>
        <taxon>Eurotiomycetes</taxon>
        <taxon>Eurotiomycetidae</taxon>
        <taxon>Onygenales</taxon>
        <taxon>Arthrodermataceae</taxon>
        <taxon>Trichophyton</taxon>
    </lineage>
</organism>
<dbReference type="Proteomes" id="UP000243015">
    <property type="component" value="Unassembled WGS sequence"/>
</dbReference>